<evidence type="ECO:0008006" key="7">
    <source>
        <dbReference type="Google" id="ProtNLM"/>
    </source>
</evidence>
<feature type="domain" description="Laminin G" evidence="3">
    <location>
        <begin position="720"/>
        <end position="848"/>
    </location>
</feature>
<dbReference type="Gene3D" id="2.60.120.200">
    <property type="match status" value="1"/>
</dbReference>
<dbReference type="NCBIfam" id="TIGR04183">
    <property type="entry name" value="Por_Secre_tail"/>
    <property type="match status" value="1"/>
</dbReference>
<dbReference type="Pfam" id="PF26628">
    <property type="entry name" value="DUF8202"/>
    <property type="match status" value="1"/>
</dbReference>
<evidence type="ECO:0000313" key="6">
    <source>
        <dbReference type="Proteomes" id="UP000196102"/>
    </source>
</evidence>
<dbReference type="GO" id="GO:0004553">
    <property type="term" value="F:hydrolase activity, hydrolyzing O-glycosyl compounds"/>
    <property type="evidence" value="ECO:0007669"/>
    <property type="project" value="UniProtKB-ARBA"/>
</dbReference>
<gene>
    <name evidence="5" type="ORF">A9Q93_09960</name>
</gene>
<evidence type="ECO:0000259" key="3">
    <source>
        <dbReference type="SMART" id="SM00282"/>
    </source>
</evidence>
<evidence type="ECO:0000256" key="2">
    <source>
        <dbReference type="ARBA" id="ARBA00023157"/>
    </source>
</evidence>
<evidence type="ECO:0000313" key="5">
    <source>
        <dbReference type="EMBL" id="OUS12918.1"/>
    </source>
</evidence>
<keyword evidence="1" id="KW-0732">Signal</keyword>
<dbReference type="InterPro" id="IPR058515">
    <property type="entry name" value="DUF8202"/>
</dbReference>
<sequence length="1551" mass="171117">MNKTVYLNHRISVLTFFFFVLQLSIGQVTIFNANFNNGTGDNAWTDVANGNWVRGNDALGFTRLGSYKYLQRNYRNRRNYTYQPNEFAYTLSPTINLTGYDKLNLSFEMYLDVARTNVDGVKVIYSTDNGNTFQTLGKENDEAINWYTTRNISALTSIDGLGGWGTDTGGWVTASIDLPSQGFDDKSGIVFGFIFQSDGNSHAANGFAFDNFKIIGYNKLTKNYSDCGLGIGQNLELWLNTRTLAGLSDGDRVSQWTNISSLNPLSNISAEWTSATSSGNLRPTYYDNPTKNTNFNPVVSFDGTNEMFGKSGFYNRDIYIVINPTATISAARPTEDVFLGDDYLDGIGTEDVTGISINDTSARYGPYPDIAAYNQGSSGTYGRAIVHPTLVYDRPVIFNARLNAAGDGMDLYLDGVDLGLTLDPALMREENANTFKDILNSRYWLGRSEFFGPSFTGDILEIMSFSERKPDIDRQRLESYLAVKYGITLGLFAVPQIGLPHVPGSYFDSDGNPLWNAVTDNGYTYNVAGIGYDDCSLLNQKQAKSVDPFTFITIGLGDIYDTNSANPSTFESSGDFLMWGSTRSTLTALPDPLEVTLGPSLVTTFTDVTERTWKFKEISQVGNDIPQVKLSVSTTGLASLPPLVGNDAYVMILADDDSFTTNVETVFLETEGTNQTTYYDFDGTRYVKFGVAHEVIASKDILFDGTNDYVAMGDELELSGDYTISAWVKTDGSNTSTSNKTIVSKRASGVDGYHFYLRDDNRVEMTHNGNSTITSNTALNNDVWYYLTIVYSSGQASLYIDGHRDRRVNIDAPLLNTSKFCIGSRYVDKNNILDNFSGSLDEIRIFNQAITQRQIRFMMNQEIEKDGNGIKGAIIPNTITRNDISGLNWDSLEAYFNMNTYIGTHLNDASGNKHRGSLIQPDVFNINEQTAPLPYISESDANWNSPAAWQNGNSLFMPGTPRLINGRNRAINWNIAVVNHEIVANNRNYTLLSLEVGNPGKLLVENDRGLTLTHQLKLDGIIDLVGESQLIQHNNSDLVSSTTGKIEIDQQGTSNKYDYNYWSSPVSRISNNSNNNGFSIAEVLKDGTLVNNPRDLNFTSRNVRDGAPGDATTAATISGRWLFKYGNTTSNTYANWEYAGPNGNQVSGEGWTMKGTGATGTIQNYVFVGKPNNGNINLDIDSGNDYLVGNPYPSALDAHEFISDNPDTDGTVYFWEHWGGNTHILANYQGGYATYNFSGGVGNATIGTSNPDVNQGGIPTKRPEQYIPVGQGFFVTGINDNGQIRFRNDQRQFVKESSGQSLFVSAPGATPVAAAGDINTPSDPRMKIRLGFDSSNLIHRQLLVTVDNNATFGIDRGFDGKLLDEQIDDMAWKTANEKLTIQGVPAIGDQTELPLFIKLNNNSTFNIVIDELKNVPVDQDIFVKDALLNTYVNIKDTTYTSPMLSAGNYNDRFYITFSQQGTLSTETTQVSDSDLIFYTPRGLKELHVKTSNTILLEDLTLINMLGQQVKTYDVANHDTIINVNISQIASGNYIVKLNSNLGVITRKVIIE</sequence>
<proteinExistence type="predicted"/>
<name>A0A1Z8ARV3_9FLAO</name>
<dbReference type="SUPFAM" id="SSF49899">
    <property type="entry name" value="Concanavalin A-like lectins/glucanases"/>
    <property type="match status" value="1"/>
</dbReference>
<feature type="domain" description="LamG-like jellyroll fold" evidence="4">
    <location>
        <begin position="720"/>
        <end position="853"/>
    </location>
</feature>
<dbReference type="Pfam" id="PF13385">
    <property type="entry name" value="Laminin_G_3"/>
    <property type="match status" value="1"/>
</dbReference>
<dbReference type="InterPro" id="IPR006558">
    <property type="entry name" value="LamG-like"/>
</dbReference>
<reference evidence="6" key="1">
    <citation type="journal article" date="2017" name="Proc. Natl. Acad. Sci. U.S.A.">
        <title>Simulation of Deepwater Horizon oil plume reveals substrate specialization within a complex community of hydrocarbon-degraders.</title>
        <authorList>
            <person name="Hu P."/>
            <person name="Dubinsky E.A."/>
            <person name="Probst A.J."/>
            <person name="Wang J."/>
            <person name="Sieber C.M.K."/>
            <person name="Tom L.M."/>
            <person name="Gardinali P."/>
            <person name="Banfield J.F."/>
            <person name="Atlas R.M."/>
            <person name="Andersen G.L."/>
        </authorList>
    </citation>
    <scope>NUCLEOTIDE SEQUENCE [LARGE SCALE GENOMIC DNA]</scope>
</reference>
<dbReference type="EMBL" id="MAAX01000154">
    <property type="protein sequence ID" value="OUS12918.1"/>
    <property type="molecule type" value="Genomic_DNA"/>
</dbReference>
<dbReference type="Proteomes" id="UP000196102">
    <property type="component" value="Unassembled WGS sequence"/>
</dbReference>
<dbReference type="RefSeq" id="WP_303687282.1">
    <property type="nucleotide sequence ID" value="NZ_CAJXYO010000009.1"/>
</dbReference>
<keyword evidence="2" id="KW-1015">Disulfide bond</keyword>
<dbReference type="SMART" id="SM00560">
    <property type="entry name" value="LamGL"/>
    <property type="match status" value="1"/>
</dbReference>
<protein>
    <recommendedName>
        <fullName evidence="7">LamG-like jellyroll fold domain-containing protein</fullName>
    </recommendedName>
</protein>
<dbReference type="SMART" id="SM00282">
    <property type="entry name" value="LamG"/>
    <property type="match status" value="1"/>
</dbReference>
<dbReference type="InterPro" id="IPR001791">
    <property type="entry name" value="Laminin_G"/>
</dbReference>
<evidence type="ECO:0000259" key="4">
    <source>
        <dbReference type="SMART" id="SM00560"/>
    </source>
</evidence>
<evidence type="ECO:0000256" key="1">
    <source>
        <dbReference type="ARBA" id="ARBA00022729"/>
    </source>
</evidence>
<dbReference type="GO" id="GO:0005975">
    <property type="term" value="P:carbohydrate metabolic process"/>
    <property type="evidence" value="ECO:0007669"/>
    <property type="project" value="UniProtKB-ARBA"/>
</dbReference>
<dbReference type="Gene3D" id="2.60.120.260">
    <property type="entry name" value="Galactose-binding domain-like"/>
    <property type="match status" value="1"/>
</dbReference>
<dbReference type="InterPro" id="IPR026444">
    <property type="entry name" value="Secre_tail"/>
</dbReference>
<accession>A0A1Z8ARV3</accession>
<comment type="caution">
    <text evidence="5">The sequence shown here is derived from an EMBL/GenBank/DDBJ whole genome shotgun (WGS) entry which is preliminary data.</text>
</comment>
<dbReference type="InterPro" id="IPR013320">
    <property type="entry name" value="ConA-like_dom_sf"/>
</dbReference>
<organism evidence="5 6">
    <name type="scientific">Nonlabens dokdonensis</name>
    <dbReference type="NCBI Taxonomy" id="328515"/>
    <lineage>
        <taxon>Bacteria</taxon>
        <taxon>Pseudomonadati</taxon>
        <taxon>Bacteroidota</taxon>
        <taxon>Flavobacteriia</taxon>
        <taxon>Flavobacteriales</taxon>
        <taxon>Flavobacteriaceae</taxon>
        <taxon>Nonlabens</taxon>
    </lineage>
</organism>